<evidence type="ECO:0000256" key="4">
    <source>
        <dbReference type="SAM" id="MobiDB-lite"/>
    </source>
</evidence>
<evidence type="ECO:0000313" key="7">
    <source>
        <dbReference type="Proteomes" id="UP000654075"/>
    </source>
</evidence>
<comment type="caution">
    <text evidence="6">The sequence shown here is derived from an EMBL/GenBank/DDBJ whole genome shotgun (WGS) entry which is preliminary data.</text>
</comment>
<dbReference type="InterPro" id="IPR016169">
    <property type="entry name" value="FAD-bd_PCMH_sub2"/>
</dbReference>
<feature type="region of interest" description="Disordered" evidence="4">
    <location>
        <begin position="219"/>
        <end position="297"/>
    </location>
</feature>
<evidence type="ECO:0000256" key="2">
    <source>
        <dbReference type="ARBA" id="ARBA00023122"/>
    </source>
</evidence>
<evidence type="ECO:0000259" key="5">
    <source>
        <dbReference type="PROSITE" id="PS51371"/>
    </source>
</evidence>
<protein>
    <recommendedName>
        <fullName evidence="5">CBS domain-containing protein</fullName>
    </recommendedName>
</protein>
<name>A0A813DLX0_POLGL</name>
<proteinExistence type="predicted"/>
<dbReference type="OMA" id="QMISIKA"/>
<dbReference type="InterPro" id="IPR005170">
    <property type="entry name" value="Transptr-assoc_dom"/>
</dbReference>
<accession>A0A813DLX0</accession>
<dbReference type="AlphaFoldDB" id="A0A813DLX0"/>
<dbReference type="PANTHER" id="PTHR22777">
    <property type="entry name" value="HEMOLYSIN-RELATED"/>
    <property type="match status" value="1"/>
</dbReference>
<dbReference type="SUPFAM" id="SSF56176">
    <property type="entry name" value="FAD-binding/transporter-associated domain-like"/>
    <property type="match status" value="1"/>
</dbReference>
<dbReference type="EMBL" id="CAJNNV010002831">
    <property type="protein sequence ID" value="CAE8587932.1"/>
    <property type="molecule type" value="Genomic_DNA"/>
</dbReference>
<sequence length="297" mass="32860">VDMICIEGSESIAKLHKLILDTQYSRIPVYNTRFDNIIGAVSMKMLLKYVSKLDGTTGIEFESLSVDQIMEKPVFVPETMSLLNALKLLKERTLAICVDEYGGTTGLVTLEDCLEEIVGEIYDPDEEKDQVERARNLSQIQETAPGRFSMMGVADIDDVEEVLCITLPEGDYNSIGGFVCSVIDRIPVAGEAVIVQTERGTIRFEVVEVDDRKVLRLESQSSAFPGQESNGSHGNDQDSDDEKSDAEYRHPVLEVKPEIAQVEEDDGFSDPLDDSIWRRPSRDFGANITPLGGDTTG</sequence>
<gene>
    <name evidence="6" type="ORF">PGLA1383_LOCUS6754</name>
</gene>
<dbReference type="Pfam" id="PF00571">
    <property type="entry name" value="CBS"/>
    <property type="match status" value="2"/>
</dbReference>
<dbReference type="InterPro" id="IPR044751">
    <property type="entry name" value="Ion_transp-like_CBS"/>
</dbReference>
<dbReference type="InterPro" id="IPR046342">
    <property type="entry name" value="CBS_dom_sf"/>
</dbReference>
<keyword evidence="2 3" id="KW-0129">CBS domain</keyword>
<dbReference type="Pfam" id="PF03471">
    <property type="entry name" value="CorC_HlyC"/>
    <property type="match status" value="1"/>
</dbReference>
<evidence type="ECO:0000313" key="6">
    <source>
        <dbReference type="EMBL" id="CAE8587932.1"/>
    </source>
</evidence>
<feature type="domain" description="CBS" evidence="5">
    <location>
        <begin position="1"/>
        <end position="57"/>
    </location>
</feature>
<dbReference type="CDD" id="cd04590">
    <property type="entry name" value="CBS_pair_CorC_HlyC_assoc"/>
    <property type="match status" value="1"/>
</dbReference>
<evidence type="ECO:0000256" key="1">
    <source>
        <dbReference type="ARBA" id="ARBA00022737"/>
    </source>
</evidence>
<dbReference type="PANTHER" id="PTHR22777:SF17">
    <property type="entry name" value="UPF0053 PROTEIN SLL0260"/>
    <property type="match status" value="1"/>
</dbReference>
<dbReference type="Gene3D" id="3.30.465.10">
    <property type="match status" value="1"/>
</dbReference>
<dbReference type="GO" id="GO:0050660">
    <property type="term" value="F:flavin adenine dinucleotide binding"/>
    <property type="evidence" value="ECO:0007669"/>
    <property type="project" value="InterPro"/>
</dbReference>
<dbReference type="OrthoDB" id="5353557at2759"/>
<organism evidence="6 7">
    <name type="scientific">Polarella glacialis</name>
    <name type="common">Dinoflagellate</name>
    <dbReference type="NCBI Taxonomy" id="89957"/>
    <lineage>
        <taxon>Eukaryota</taxon>
        <taxon>Sar</taxon>
        <taxon>Alveolata</taxon>
        <taxon>Dinophyceae</taxon>
        <taxon>Suessiales</taxon>
        <taxon>Suessiaceae</taxon>
        <taxon>Polarella</taxon>
    </lineage>
</organism>
<feature type="compositionally biased region" description="Polar residues" evidence="4">
    <location>
        <begin position="219"/>
        <end position="234"/>
    </location>
</feature>
<reference evidence="6" key="1">
    <citation type="submission" date="2021-02" db="EMBL/GenBank/DDBJ databases">
        <authorList>
            <person name="Dougan E. K."/>
            <person name="Rhodes N."/>
            <person name="Thang M."/>
            <person name="Chan C."/>
        </authorList>
    </citation>
    <scope>NUCLEOTIDE SEQUENCE</scope>
</reference>
<dbReference type="SUPFAM" id="SSF54631">
    <property type="entry name" value="CBS-domain pair"/>
    <property type="match status" value="1"/>
</dbReference>
<keyword evidence="1" id="KW-0677">Repeat</keyword>
<keyword evidence="7" id="KW-1185">Reference proteome</keyword>
<dbReference type="InterPro" id="IPR036318">
    <property type="entry name" value="FAD-bd_PCMH-like_sf"/>
</dbReference>
<dbReference type="Proteomes" id="UP000654075">
    <property type="component" value="Unassembled WGS sequence"/>
</dbReference>
<dbReference type="PROSITE" id="PS51371">
    <property type="entry name" value="CBS"/>
    <property type="match status" value="1"/>
</dbReference>
<evidence type="ECO:0000256" key="3">
    <source>
        <dbReference type="PROSITE-ProRule" id="PRU00703"/>
    </source>
</evidence>
<feature type="compositionally biased region" description="Acidic residues" evidence="4">
    <location>
        <begin position="261"/>
        <end position="273"/>
    </location>
</feature>
<dbReference type="InterPro" id="IPR000644">
    <property type="entry name" value="CBS_dom"/>
</dbReference>
<feature type="compositionally biased region" description="Basic and acidic residues" evidence="4">
    <location>
        <begin position="245"/>
        <end position="257"/>
    </location>
</feature>
<dbReference type="Gene3D" id="3.10.580.10">
    <property type="entry name" value="CBS-domain"/>
    <property type="match status" value="1"/>
</dbReference>
<feature type="non-terminal residue" evidence="6">
    <location>
        <position position="1"/>
    </location>
</feature>
<dbReference type="SMART" id="SM01091">
    <property type="entry name" value="CorC_HlyC"/>
    <property type="match status" value="1"/>
</dbReference>